<name>A0AA36GRT6_CYLNA</name>
<evidence type="ECO:0000313" key="7">
    <source>
        <dbReference type="EMBL" id="CAJ0597000.1"/>
    </source>
</evidence>
<dbReference type="SUPFAM" id="SSF49764">
    <property type="entry name" value="HSP20-like chaperones"/>
    <property type="match status" value="1"/>
</dbReference>
<feature type="region of interest" description="Disordered" evidence="5">
    <location>
        <begin position="161"/>
        <end position="215"/>
    </location>
</feature>
<feature type="compositionally biased region" description="Basic and acidic residues" evidence="5">
    <location>
        <begin position="48"/>
        <end position="60"/>
    </location>
</feature>
<dbReference type="Pfam" id="PF00011">
    <property type="entry name" value="HSP20"/>
    <property type="match status" value="1"/>
</dbReference>
<dbReference type="EMBL" id="CATQJL010000223">
    <property type="protein sequence ID" value="CAJ0597000.1"/>
    <property type="molecule type" value="Genomic_DNA"/>
</dbReference>
<evidence type="ECO:0000256" key="4">
    <source>
        <dbReference type="RuleBase" id="RU003616"/>
    </source>
</evidence>
<dbReference type="PANTHER" id="PTHR45640">
    <property type="entry name" value="HEAT SHOCK PROTEIN HSP-12.2-RELATED"/>
    <property type="match status" value="1"/>
</dbReference>
<dbReference type="GO" id="GO:0009408">
    <property type="term" value="P:response to heat"/>
    <property type="evidence" value="ECO:0007669"/>
    <property type="project" value="TreeGrafter"/>
</dbReference>
<feature type="domain" description="SHSP" evidence="6">
    <location>
        <begin position="79"/>
        <end position="185"/>
    </location>
</feature>
<evidence type="ECO:0000259" key="6">
    <source>
        <dbReference type="PROSITE" id="PS01031"/>
    </source>
</evidence>
<dbReference type="CDD" id="cd06526">
    <property type="entry name" value="metazoan_ACD"/>
    <property type="match status" value="1"/>
</dbReference>
<evidence type="ECO:0000256" key="2">
    <source>
        <dbReference type="PIRSR" id="PIRSR036514-1"/>
    </source>
</evidence>
<sequence length="215" mass="24361">MSMYFVPHHRPHRCCNHHYREPDFLDTFLNDLDQVELALIPLEAAMMEEEHQRKDEKKQESAGQGGQQKDAGHGGQHNQVQKQAGGRMSKVEDDNNKLAISLNVGKFKPEELKVDLDGRVLKVQGKQEVKDDNGYSLRTFVRQWKLPNNVDMDQIKSNITEDGRLTIEAPKITKPSTRSIEIGKASAAGKENQSAVQNESAKQSEQGHHEQEKKQ</sequence>
<comment type="caution">
    <text evidence="7">The sequence shown here is derived from an EMBL/GenBank/DDBJ whole genome shotgun (WGS) entry which is preliminary data.</text>
</comment>
<dbReference type="GO" id="GO:0036498">
    <property type="term" value="P:IRE1-mediated unfolded protein response"/>
    <property type="evidence" value="ECO:0007669"/>
    <property type="project" value="TreeGrafter"/>
</dbReference>
<evidence type="ECO:0000256" key="5">
    <source>
        <dbReference type="SAM" id="MobiDB-lite"/>
    </source>
</evidence>
<dbReference type="GO" id="GO:0042026">
    <property type="term" value="P:protein refolding"/>
    <property type="evidence" value="ECO:0007669"/>
    <property type="project" value="TreeGrafter"/>
</dbReference>
<evidence type="ECO:0000256" key="3">
    <source>
        <dbReference type="PROSITE-ProRule" id="PRU00285"/>
    </source>
</evidence>
<keyword evidence="8" id="KW-1185">Reference proteome</keyword>
<dbReference type="InterPro" id="IPR008978">
    <property type="entry name" value="HSP20-like_chaperone"/>
</dbReference>
<dbReference type="GO" id="GO:0051082">
    <property type="term" value="F:unfolded protein binding"/>
    <property type="evidence" value="ECO:0007669"/>
    <property type="project" value="TreeGrafter"/>
</dbReference>
<feature type="compositionally biased region" description="Basic and acidic residues" evidence="5">
    <location>
        <begin position="205"/>
        <end position="215"/>
    </location>
</feature>
<dbReference type="GO" id="GO:0046872">
    <property type="term" value="F:metal ion binding"/>
    <property type="evidence" value="ECO:0007669"/>
    <property type="project" value="UniProtKB-KW"/>
</dbReference>
<gene>
    <name evidence="7" type="ORF">CYNAS_LOCUS8983</name>
</gene>
<proteinExistence type="inferred from homology"/>
<evidence type="ECO:0000313" key="8">
    <source>
        <dbReference type="Proteomes" id="UP001176961"/>
    </source>
</evidence>
<evidence type="ECO:0000256" key="1">
    <source>
        <dbReference type="PIRNR" id="PIRNR036514"/>
    </source>
</evidence>
<keyword evidence="2" id="KW-0862">Zinc</keyword>
<organism evidence="7 8">
    <name type="scientific">Cylicocyclus nassatus</name>
    <name type="common">Nematode worm</name>
    <dbReference type="NCBI Taxonomy" id="53992"/>
    <lineage>
        <taxon>Eukaryota</taxon>
        <taxon>Metazoa</taxon>
        <taxon>Ecdysozoa</taxon>
        <taxon>Nematoda</taxon>
        <taxon>Chromadorea</taxon>
        <taxon>Rhabditida</taxon>
        <taxon>Rhabditina</taxon>
        <taxon>Rhabditomorpha</taxon>
        <taxon>Strongyloidea</taxon>
        <taxon>Strongylidae</taxon>
        <taxon>Cylicocyclus</taxon>
    </lineage>
</organism>
<dbReference type="InterPro" id="IPR002068">
    <property type="entry name" value="A-crystallin/Hsp20_dom"/>
</dbReference>
<dbReference type="PRINTS" id="PR00299">
    <property type="entry name" value="ACRYSTALLIN"/>
</dbReference>
<feature type="region of interest" description="Disordered" evidence="5">
    <location>
        <begin position="48"/>
        <end position="92"/>
    </location>
</feature>
<feature type="compositionally biased region" description="Polar residues" evidence="5">
    <location>
        <begin position="191"/>
        <end position="204"/>
    </location>
</feature>
<dbReference type="InterPro" id="IPR001436">
    <property type="entry name" value="Alpha-crystallin/sHSP_animal"/>
</dbReference>
<accession>A0AA36GRT6</accession>
<dbReference type="GO" id="GO:0005634">
    <property type="term" value="C:nucleus"/>
    <property type="evidence" value="ECO:0007669"/>
    <property type="project" value="TreeGrafter"/>
</dbReference>
<feature type="binding site" evidence="2">
    <location>
        <position position="128"/>
    </location>
    <ligand>
        <name>Zn(2+)</name>
        <dbReference type="ChEBI" id="CHEBI:29105"/>
        <label>1</label>
    </ligand>
</feature>
<keyword evidence="2" id="KW-0479">Metal-binding</keyword>
<dbReference type="PROSITE" id="PS01031">
    <property type="entry name" value="SHSP"/>
    <property type="match status" value="1"/>
</dbReference>
<reference evidence="7" key="1">
    <citation type="submission" date="2023-07" db="EMBL/GenBank/DDBJ databases">
        <authorList>
            <consortium name="CYATHOMIX"/>
        </authorList>
    </citation>
    <scope>NUCLEOTIDE SEQUENCE</scope>
    <source>
        <strain evidence="7">N/A</strain>
    </source>
</reference>
<dbReference type="Proteomes" id="UP001176961">
    <property type="component" value="Unassembled WGS sequence"/>
</dbReference>
<dbReference type="AlphaFoldDB" id="A0AA36GRT6"/>
<protein>
    <recommendedName>
        <fullName evidence="6">SHSP domain-containing protein</fullName>
    </recommendedName>
</protein>
<dbReference type="PIRSF" id="PIRSF036514">
    <property type="entry name" value="Sm_HSP_B1"/>
    <property type="match status" value="1"/>
</dbReference>
<comment type="similarity">
    <text evidence="1 3 4">Belongs to the small heat shock protein (HSP20) family.</text>
</comment>
<dbReference type="GO" id="GO:0005737">
    <property type="term" value="C:cytoplasm"/>
    <property type="evidence" value="ECO:0007669"/>
    <property type="project" value="TreeGrafter"/>
</dbReference>
<dbReference type="Gene3D" id="2.60.40.790">
    <property type="match status" value="1"/>
</dbReference>
<dbReference type="InterPro" id="IPR055269">
    <property type="entry name" value="Alpha-crystallin/HSP_16"/>
</dbReference>
<dbReference type="PANTHER" id="PTHR45640:SF32">
    <property type="entry name" value="STRESS-INDUCED PROTEIN 1"/>
    <property type="match status" value="1"/>
</dbReference>